<organism evidence="2 3">
    <name type="scientific">Phlyctema vagabunda</name>
    <dbReference type="NCBI Taxonomy" id="108571"/>
    <lineage>
        <taxon>Eukaryota</taxon>
        <taxon>Fungi</taxon>
        <taxon>Dikarya</taxon>
        <taxon>Ascomycota</taxon>
        <taxon>Pezizomycotina</taxon>
        <taxon>Leotiomycetes</taxon>
        <taxon>Helotiales</taxon>
        <taxon>Dermateaceae</taxon>
        <taxon>Phlyctema</taxon>
    </lineage>
</organism>
<proteinExistence type="predicted"/>
<evidence type="ECO:0008006" key="4">
    <source>
        <dbReference type="Google" id="ProtNLM"/>
    </source>
</evidence>
<evidence type="ECO:0000256" key="1">
    <source>
        <dbReference type="SAM" id="MobiDB-lite"/>
    </source>
</evidence>
<dbReference type="EMBL" id="JBFCZG010000002">
    <property type="protein sequence ID" value="KAL3425490.1"/>
    <property type="molecule type" value="Genomic_DNA"/>
</dbReference>
<dbReference type="Gene3D" id="3.30.70.330">
    <property type="match status" value="1"/>
</dbReference>
<feature type="compositionally biased region" description="Basic and acidic residues" evidence="1">
    <location>
        <begin position="758"/>
        <end position="803"/>
    </location>
</feature>
<feature type="region of interest" description="Disordered" evidence="1">
    <location>
        <begin position="719"/>
        <end position="897"/>
    </location>
</feature>
<sequence length="906" mass="102145">MTTNNHMWDGINYNEVFPRSFYEVPYYSKAMISTCLGQHAKRQLVEPFPAQVTHSDYHADVIEMAYQLRCQHPKLLSSIKTPRSWNDLYEYYDSVDLWTQGPRFLMCVLDYIERFCGVFEVQDGETEFNQIRELVTSWGSFHKNTILASTSDQELAALFYKQYEPARDFSPRQHHNLAICLGELRQQVFHLNAKESMAAPLYNQQFQGVWQQPQTTMASPVAQFNKSYQQFGGTQQSYLGYNNGMPIAAPAFYTGGRINSPMGMGQGFYHAPIPPDVAKPIYAQQQQHRLPDRRAPPYDSSFNNSPHRSKIPNGRVSSAPVSSPQHQQDRLGGGAKVVYARKESFTHQRRRNQDYHGQHVGSFVGPVQDRGNPKYDSAATPNPRNLTKNNGRSLSAIVEHHQEDSKESILTLAGRKDSAVDMTPPRPNRKTTKATKTRVPQDPQMKKKSANLELHREGEISPAKDDRSDIPKKPRKSETREAAEETPMSSLKTDVEGDFTKQTTEINKAILVSQEETVNNDKVQDILKGDEPEKESMKSNLPTVSVTSTNIEDESSEVGKKLVTRFSYSQDSLPSPQIEVLYDHVEFTSTNALKSNRIEAPGDARLTNPNIGPKGHTSTCVHEEYRPSSMTLYYVDPKLVERDNENIRTAKFTGYNEHAVKSHLIMDMFSQCGPIEFVTYHPGRNLGFIQYATAKSVDEAIKTYSNWTMPNTTIIRVMYPQPPRRRSQGRGTSASSSSSICSTSDHRRTKSKDLSSSVKKENIPTEKLEATESKEGSTSAKNEDVLSVKSEKTKSKDLPDPTQKENLPTEQKEVTEADESKEQVTPMTNDPPKQLSKKKSKAARNQKKNNLPMPNNLAESDFPPLAPSQPTSTIIDGRPPRIPILPNKGERTGDKDWPYVKKCASK</sequence>
<feature type="compositionally biased region" description="Basic and acidic residues" evidence="1">
    <location>
        <begin position="345"/>
        <end position="357"/>
    </location>
</feature>
<feature type="compositionally biased region" description="Basic and acidic residues" evidence="1">
    <location>
        <begin position="888"/>
        <end position="897"/>
    </location>
</feature>
<gene>
    <name evidence="2" type="ORF">PVAG01_02281</name>
</gene>
<feature type="region of interest" description="Disordered" evidence="1">
    <location>
        <begin position="345"/>
        <end position="498"/>
    </location>
</feature>
<comment type="caution">
    <text evidence="2">The sequence shown here is derived from an EMBL/GenBank/DDBJ whole genome shotgun (WGS) entry which is preliminary data.</text>
</comment>
<dbReference type="InterPro" id="IPR012677">
    <property type="entry name" value="Nucleotide-bd_a/b_plait_sf"/>
</dbReference>
<keyword evidence="3" id="KW-1185">Reference proteome</keyword>
<dbReference type="CDD" id="cd00590">
    <property type="entry name" value="RRM_SF"/>
    <property type="match status" value="1"/>
</dbReference>
<evidence type="ECO:0000313" key="2">
    <source>
        <dbReference type="EMBL" id="KAL3425490.1"/>
    </source>
</evidence>
<feature type="compositionally biased region" description="Low complexity" evidence="1">
    <location>
        <begin position="729"/>
        <end position="743"/>
    </location>
</feature>
<protein>
    <recommendedName>
        <fullName evidence="4">RRM domain-containing protein</fullName>
    </recommendedName>
</protein>
<feature type="region of interest" description="Disordered" evidence="1">
    <location>
        <begin position="284"/>
        <end position="333"/>
    </location>
</feature>
<dbReference type="Proteomes" id="UP001629113">
    <property type="component" value="Unassembled WGS sequence"/>
</dbReference>
<feature type="compositionally biased region" description="Basic residues" evidence="1">
    <location>
        <begin position="835"/>
        <end position="847"/>
    </location>
</feature>
<feature type="compositionally biased region" description="Polar residues" evidence="1">
    <location>
        <begin position="315"/>
        <end position="326"/>
    </location>
</feature>
<dbReference type="SUPFAM" id="SSF54928">
    <property type="entry name" value="RNA-binding domain, RBD"/>
    <property type="match status" value="1"/>
</dbReference>
<feature type="compositionally biased region" description="Basic and acidic residues" evidence="1">
    <location>
        <begin position="398"/>
        <end position="407"/>
    </location>
</feature>
<name>A0ABR4PQA3_9HELO</name>
<feature type="compositionally biased region" description="Basic residues" evidence="1">
    <location>
        <begin position="427"/>
        <end position="436"/>
    </location>
</feature>
<accession>A0ABR4PQA3</accession>
<reference evidence="2 3" key="1">
    <citation type="submission" date="2024-06" db="EMBL/GenBank/DDBJ databases">
        <title>Complete genome of Phlyctema vagabunda strain 19-DSS-EL-015.</title>
        <authorList>
            <person name="Fiorenzani C."/>
        </authorList>
    </citation>
    <scope>NUCLEOTIDE SEQUENCE [LARGE SCALE GENOMIC DNA]</scope>
    <source>
        <strain evidence="2 3">19-DSS-EL-015</strain>
    </source>
</reference>
<dbReference type="InterPro" id="IPR035979">
    <property type="entry name" value="RBD_domain_sf"/>
</dbReference>
<feature type="compositionally biased region" description="Basic and acidic residues" evidence="1">
    <location>
        <begin position="810"/>
        <end position="822"/>
    </location>
</feature>
<evidence type="ECO:0000313" key="3">
    <source>
        <dbReference type="Proteomes" id="UP001629113"/>
    </source>
</evidence>
<feature type="compositionally biased region" description="Basic and acidic residues" evidence="1">
    <location>
        <begin position="453"/>
        <end position="483"/>
    </location>
</feature>
<feature type="compositionally biased region" description="Polar residues" evidence="1">
    <location>
        <begin position="379"/>
        <end position="393"/>
    </location>
</feature>